<dbReference type="OrthoDB" id="6162659at2759"/>
<evidence type="ECO:0000313" key="3">
    <source>
        <dbReference type="EMBL" id="CAG5118564.1"/>
    </source>
</evidence>
<dbReference type="EMBL" id="CAJHNH020000572">
    <property type="protein sequence ID" value="CAG5118564.1"/>
    <property type="molecule type" value="Genomic_DNA"/>
</dbReference>
<feature type="compositionally biased region" description="Low complexity" evidence="1">
    <location>
        <begin position="357"/>
        <end position="369"/>
    </location>
</feature>
<dbReference type="Pfam" id="PF15696">
    <property type="entry name" value="RAD51_interact"/>
    <property type="match status" value="1"/>
</dbReference>
<proteinExistence type="predicted"/>
<keyword evidence="4" id="KW-1185">Reference proteome</keyword>
<dbReference type="AlphaFoldDB" id="A0A8S3YNB1"/>
<evidence type="ECO:0000259" key="2">
    <source>
        <dbReference type="Pfam" id="PF15696"/>
    </source>
</evidence>
<feature type="region of interest" description="Disordered" evidence="1">
    <location>
        <begin position="184"/>
        <end position="383"/>
    </location>
</feature>
<name>A0A8S3YNB1_9EUPU</name>
<comment type="caution">
    <text evidence="3">The sequence shown here is derived from an EMBL/GenBank/DDBJ whole genome shotgun (WGS) entry which is preliminary data.</text>
</comment>
<feature type="region of interest" description="Disordered" evidence="1">
    <location>
        <begin position="1"/>
        <end position="59"/>
    </location>
</feature>
<protein>
    <recommendedName>
        <fullName evidence="2">RAD51 interacting motif domain-containing protein</fullName>
    </recommendedName>
</protein>
<feature type="compositionally biased region" description="Acidic residues" evidence="1">
    <location>
        <begin position="212"/>
        <end position="226"/>
    </location>
</feature>
<accession>A0A8S3YNB1</accession>
<dbReference type="Proteomes" id="UP000678393">
    <property type="component" value="Unassembled WGS sequence"/>
</dbReference>
<dbReference type="InterPro" id="IPR031419">
    <property type="entry name" value="RAD51_interact"/>
</dbReference>
<feature type="domain" description="RAD51 interacting motif" evidence="2">
    <location>
        <begin position="347"/>
        <end position="380"/>
    </location>
</feature>
<organism evidence="3 4">
    <name type="scientific">Candidula unifasciata</name>
    <dbReference type="NCBI Taxonomy" id="100452"/>
    <lineage>
        <taxon>Eukaryota</taxon>
        <taxon>Metazoa</taxon>
        <taxon>Spiralia</taxon>
        <taxon>Lophotrochozoa</taxon>
        <taxon>Mollusca</taxon>
        <taxon>Gastropoda</taxon>
        <taxon>Heterobranchia</taxon>
        <taxon>Euthyneura</taxon>
        <taxon>Panpulmonata</taxon>
        <taxon>Eupulmonata</taxon>
        <taxon>Stylommatophora</taxon>
        <taxon>Helicina</taxon>
        <taxon>Helicoidea</taxon>
        <taxon>Geomitridae</taxon>
        <taxon>Candidula</taxon>
    </lineage>
</organism>
<evidence type="ECO:0000256" key="1">
    <source>
        <dbReference type="SAM" id="MobiDB-lite"/>
    </source>
</evidence>
<gene>
    <name evidence="3" type="ORF">CUNI_LOCUS4122</name>
</gene>
<feature type="compositionally biased region" description="Low complexity" evidence="1">
    <location>
        <begin position="263"/>
        <end position="276"/>
    </location>
</feature>
<sequence>MSERRSSRSHGSVKYAGFDDGEESDDDFAVPSHPAKKQKSSKTVEAANKSQKSVKDGSMTLVKDVKKHVITSQTSTTRRAPLSEKVYERELQEALELSLFETGKSQNVVNHDLDNYKPQVSEALTSATDVLTNSGQLASSPGDICAEPHSLESSVHTATTVTCSSRLSHATVLVDDSIELVESENANSGNTQQAPTHRQACKKPRLVNRNDETDESDFNPDDDSDEDKSKGNTESEDDDETRSNTGRRCTQIKTVNPKRKNKSSAMASKISKSIQKGSVKGARKTFAKSQPPGPSDMATSSLCSSNPPPSMTKPSAVGSKSATAPKVCSQKLASSLISPWKPPARGSSEEVSAATVRSPSSGLRLGLSRNQRVKPLHPSVQVS</sequence>
<reference evidence="3" key="1">
    <citation type="submission" date="2021-04" db="EMBL/GenBank/DDBJ databases">
        <authorList>
            <consortium name="Molecular Ecology Group"/>
        </authorList>
    </citation>
    <scope>NUCLEOTIDE SEQUENCE</scope>
</reference>
<feature type="compositionally biased region" description="Acidic residues" evidence="1">
    <location>
        <begin position="19"/>
        <end position="28"/>
    </location>
</feature>
<feature type="compositionally biased region" description="Polar residues" evidence="1">
    <location>
        <begin position="243"/>
        <end position="254"/>
    </location>
</feature>
<feature type="compositionally biased region" description="Polar residues" evidence="1">
    <location>
        <begin position="184"/>
        <end position="196"/>
    </location>
</feature>
<evidence type="ECO:0000313" key="4">
    <source>
        <dbReference type="Proteomes" id="UP000678393"/>
    </source>
</evidence>